<dbReference type="CDD" id="cd16329">
    <property type="entry name" value="LolA_like"/>
    <property type="match status" value="1"/>
</dbReference>
<evidence type="ECO:0000256" key="1">
    <source>
        <dbReference type="ARBA" id="ARBA00004651"/>
    </source>
</evidence>
<proteinExistence type="inferred from homology"/>
<dbReference type="EMBL" id="JBHUJD010000001">
    <property type="protein sequence ID" value="MFD2309058.1"/>
    <property type="molecule type" value="Genomic_DNA"/>
</dbReference>
<comment type="subcellular location">
    <subcellularLocation>
        <location evidence="1">Cell membrane</location>
        <topology evidence="1">Multi-pass membrane protein</topology>
    </subcellularLocation>
</comment>
<reference evidence="11" key="1">
    <citation type="journal article" date="2019" name="Int. J. Syst. Evol. Microbiol.">
        <title>The Global Catalogue of Microorganisms (GCM) 10K type strain sequencing project: providing services to taxonomists for standard genome sequencing and annotation.</title>
        <authorList>
            <consortium name="The Broad Institute Genomics Platform"/>
            <consortium name="The Broad Institute Genome Sequencing Center for Infectious Disease"/>
            <person name="Wu L."/>
            <person name="Ma J."/>
        </authorList>
    </citation>
    <scope>NUCLEOTIDE SEQUENCE [LARGE SCALE GENOMIC DNA]</scope>
    <source>
        <strain evidence="11">KCTC 12848</strain>
    </source>
</reference>
<dbReference type="Proteomes" id="UP001597425">
    <property type="component" value="Unassembled WGS sequence"/>
</dbReference>
<accession>A0ABW5E7N1</accession>
<evidence type="ECO:0000256" key="4">
    <source>
        <dbReference type="ARBA" id="ARBA00022692"/>
    </source>
</evidence>
<feature type="transmembrane region" description="Helical" evidence="7">
    <location>
        <begin position="325"/>
        <end position="352"/>
    </location>
</feature>
<evidence type="ECO:0000256" key="3">
    <source>
        <dbReference type="ARBA" id="ARBA00022475"/>
    </source>
</evidence>
<feature type="transmembrane region" description="Helical" evidence="7">
    <location>
        <begin position="372"/>
        <end position="393"/>
    </location>
</feature>
<feature type="transmembrane region" description="Helical" evidence="7">
    <location>
        <begin position="16"/>
        <end position="37"/>
    </location>
</feature>
<dbReference type="PANTHER" id="PTHR30489">
    <property type="entry name" value="LIPOPROTEIN-RELEASING SYSTEM TRANSMEMBRANE PROTEIN LOLE"/>
    <property type="match status" value="1"/>
</dbReference>
<organism evidence="10 11">
    <name type="scientific">Microbulbifer halophilus</name>
    <dbReference type="NCBI Taxonomy" id="453963"/>
    <lineage>
        <taxon>Bacteria</taxon>
        <taxon>Pseudomonadati</taxon>
        <taxon>Pseudomonadota</taxon>
        <taxon>Gammaproteobacteria</taxon>
        <taxon>Cellvibrionales</taxon>
        <taxon>Microbulbiferaceae</taxon>
        <taxon>Microbulbifer</taxon>
    </lineage>
</organism>
<evidence type="ECO:0000256" key="6">
    <source>
        <dbReference type="ARBA" id="ARBA00023136"/>
    </source>
</evidence>
<comment type="caution">
    <text evidence="10">The sequence shown here is derived from an EMBL/GenBank/DDBJ whole genome shotgun (WGS) entry which is preliminary data.</text>
</comment>
<evidence type="ECO:0000256" key="5">
    <source>
        <dbReference type="ARBA" id="ARBA00022989"/>
    </source>
</evidence>
<dbReference type="InterPro" id="IPR003838">
    <property type="entry name" value="ABC3_permease_C"/>
</dbReference>
<evidence type="ECO:0000259" key="8">
    <source>
        <dbReference type="Pfam" id="PF02687"/>
    </source>
</evidence>
<feature type="transmembrane region" description="Helical" evidence="7">
    <location>
        <begin position="413"/>
        <end position="432"/>
    </location>
</feature>
<feature type="domain" description="ABC3 transporter permease C-terminal" evidence="8">
    <location>
        <begin position="278"/>
        <end position="397"/>
    </location>
</feature>
<dbReference type="InterPro" id="IPR051447">
    <property type="entry name" value="Lipoprotein-release_system"/>
</dbReference>
<dbReference type="RefSeq" id="WP_265721090.1">
    <property type="nucleotide sequence ID" value="NZ_JAPIVK010000008.1"/>
</dbReference>
<protein>
    <submittedName>
        <fullName evidence="10">Outer membrane lipoprotein-sorting protein</fullName>
    </submittedName>
</protein>
<name>A0ABW5E7N1_9GAMM</name>
<dbReference type="Gene3D" id="2.50.20.10">
    <property type="entry name" value="Lipoprotein localisation LolA/LolB/LppX"/>
    <property type="match status" value="1"/>
</dbReference>
<feature type="domain" description="Uncharacterized protein TP-0789" evidence="9">
    <location>
        <begin position="496"/>
        <end position="670"/>
    </location>
</feature>
<sequence>MWSMAFRNLYRDRRRTLATVIAVGAGLFAVLMFLGYIRFVESSLASVVIYRDANAHVQIYRQDGPEQLAAAPAEYSLNRDDQALIHRLVADQPRFVRASDQLVGVGVVQAGAESSVFLARGIDPAFEAALQAESPLASQASPLSDDGLLLTRQLQDLLGYPDKGSTLQLFSASYANRMNAIEAPLAGDFSTGIEAIEGKGLKAPLALLQSLYDTDVVSRVAVQLDDRSHAGTFRDWLAAELEQRAPGRFEVTTWNHPQIGQLYTSFMGFFNLVFAFTGIVVFTIALTTIQHTVAMNVADRTREIGTLRAMGFGRRRIAGLFLRESVLTTLAAAAAATMLAYTVIAAIAAAGVQTQLPRIAEPAILKLQLPPLWALTAIACAGLGIALGALVTARKRVGGEVRPGRRGVPLTRLLAGAACLLLAFGTVLPAGASETAPQPSAGQRAAPDAETLRRWLREADLARGGWGSYKWKLTIHTEDPAGATDTSYDIAVRDGRALAMTTAPRRYRGEKILIASRAMWYAKPGLRKPVSISPQQRLVGEAANGDIAATQYARDYNPEYLGVEELDGRPCHKLRLTAATDGATYESIIYYLDRNTRLGIKAEFLTSSGMTFKVAHFEYRNRVLVDGEEQPFVSSMKIVNANFPERFSLLEYARVSEASPPESLFTVDTLMTL</sequence>
<dbReference type="Pfam" id="PF17131">
    <property type="entry name" value="LolA_like"/>
    <property type="match status" value="1"/>
</dbReference>
<dbReference type="PANTHER" id="PTHR30489:SF0">
    <property type="entry name" value="LIPOPROTEIN-RELEASING SYSTEM TRANSMEMBRANE PROTEIN LOLE"/>
    <property type="match status" value="1"/>
</dbReference>
<keyword evidence="3" id="KW-1003">Cell membrane</keyword>
<gene>
    <name evidence="10" type="ORF">ACFSKX_01395</name>
</gene>
<keyword evidence="6 7" id="KW-0472">Membrane</keyword>
<evidence type="ECO:0000259" key="9">
    <source>
        <dbReference type="Pfam" id="PF17131"/>
    </source>
</evidence>
<dbReference type="InterPro" id="IPR033399">
    <property type="entry name" value="TP_0789-like"/>
</dbReference>
<keyword evidence="4 7" id="KW-0812">Transmembrane</keyword>
<keyword evidence="10" id="KW-0449">Lipoprotein</keyword>
<evidence type="ECO:0000313" key="11">
    <source>
        <dbReference type="Proteomes" id="UP001597425"/>
    </source>
</evidence>
<keyword evidence="11" id="KW-1185">Reference proteome</keyword>
<evidence type="ECO:0000256" key="2">
    <source>
        <dbReference type="ARBA" id="ARBA00005236"/>
    </source>
</evidence>
<feature type="transmembrane region" description="Helical" evidence="7">
    <location>
        <begin position="262"/>
        <end position="286"/>
    </location>
</feature>
<evidence type="ECO:0000256" key="7">
    <source>
        <dbReference type="SAM" id="Phobius"/>
    </source>
</evidence>
<dbReference type="Pfam" id="PF02687">
    <property type="entry name" value="FtsX"/>
    <property type="match status" value="1"/>
</dbReference>
<comment type="similarity">
    <text evidence="2">Belongs to the ABC-4 integral membrane protein family. LolC/E subfamily.</text>
</comment>
<keyword evidence="5 7" id="KW-1133">Transmembrane helix</keyword>
<evidence type="ECO:0000313" key="10">
    <source>
        <dbReference type="EMBL" id="MFD2309058.1"/>
    </source>
</evidence>